<dbReference type="OrthoDB" id="9798918at2"/>
<dbReference type="PANTHER" id="PTHR35146">
    <property type="entry name" value="UPF0178 PROTEIN YAII"/>
    <property type="match status" value="1"/>
</dbReference>
<dbReference type="AlphaFoldDB" id="A0A378MD12"/>
<comment type="similarity">
    <text evidence="1 2">Belongs to the UPF0178 family.</text>
</comment>
<dbReference type="EMBL" id="UGPG01000001">
    <property type="protein sequence ID" value="STY43252.1"/>
    <property type="molecule type" value="Genomic_DNA"/>
</dbReference>
<reference evidence="3 4" key="1">
    <citation type="submission" date="2018-06" db="EMBL/GenBank/DDBJ databases">
        <authorList>
            <consortium name="Pathogen Informatics"/>
            <person name="Doyle S."/>
        </authorList>
    </citation>
    <scope>NUCLEOTIDE SEQUENCE [LARGE SCALE GENOMIC DNA]</scope>
    <source>
        <strain evidence="4">NCTC 10815</strain>
    </source>
</reference>
<dbReference type="Proteomes" id="UP000254879">
    <property type="component" value="Unassembled WGS sequence"/>
</dbReference>
<sequence>MSKIIVDADACPMKPEILRLGKQYQLEVTFVASYAHFSIHTSSEENWIYVDTGKESADMRIVNLAQKGDYCFTQDIGLASILLAKGVFVFSNRGEAYSEEEMPMMLDIRYQRAKERRQGKYAKGPKAIEEQDRTLFFEQLVSWFDQKEGKR</sequence>
<evidence type="ECO:0000256" key="1">
    <source>
        <dbReference type="ARBA" id="ARBA00008522"/>
    </source>
</evidence>
<dbReference type="InterPro" id="IPR003791">
    <property type="entry name" value="UPF0178"/>
</dbReference>
<evidence type="ECO:0000256" key="2">
    <source>
        <dbReference type="HAMAP-Rule" id="MF_00489"/>
    </source>
</evidence>
<dbReference type="HAMAP" id="MF_00489">
    <property type="entry name" value="UPF0178"/>
    <property type="match status" value="1"/>
</dbReference>
<evidence type="ECO:0000313" key="4">
    <source>
        <dbReference type="Proteomes" id="UP000254879"/>
    </source>
</evidence>
<accession>A0A378MD12</accession>
<protein>
    <recommendedName>
        <fullName evidence="2">UPF0178 protein NCTC10815_00540</fullName>
    </recommendedName>
</protein>
<dbReference type="Pfam" id="PF02639">
    <property type="entry name" value="DUF188"/>
    <property type="match status" value="1"/>
</dbReference>
<organism evidence="3 4">
    <name type="scientific">Listeria grayi</name>
    <name type="common">Listeria murrayi</name>
    <dbReference type="NCBI Taxonomy" id="1641"/>
    <lineage>
        <taxon>Bacteria</taxon>
        <taxon>Bacillati</taxon>
        <taxon>Bacillota</taxon>
        <taxon>Bacilli</taxon>
        <taxon>Bacillales</taxon>
        <taxon>Listeriaceae</taxon>
        <taxon>Listeria</taxon>
    </lineage>
</organism>
<evidence type="ECO:0000313" key="3">
    <source>
        <dbReference type="EMBL" id="STY43252.1"/>
    </source>
</evidence>
<proteinExistence type="inferred from homology"/>
<dbReference type="PANTHER" id="PTHR35146:SF1">
    <property type="entry name" value="UPF0178 PROTEIN YAII"/>
    <property type="match status" value="1"/>
</dbReference>
<gene>
    <name evidence="3" type="primary">yaiI</name>
    <name evidence="3" type="ORF">NCTC10815_00540</name>
</gene>
<dbReference type="CDD" id="cd18720">
    <property type="entry name" value="PIN_YqxD-like"/>
    <property type="match status" value="1"/>
</dbReference>
<dbReference type="RefSeq" id="WP_003755834.1">
    <property type="nucleotide sequence ID" value="NZ_CABKNG010000001.1"/>
</dbReference>
<name>A0A378MD12_LISGR</name>